<protein>
    <submittedName>
        <fullName evidence="1">Uncharacterized protein</fullName>
    </submittedName>
</protein>
<dbReference type="EMBL" id="BGPR01000692">
    <property type="protein sequence ID" value="GBM31804.1"/>
    <property type="molecule type" value="Genomic_DNA"/>
</dbReference>
<comment type="caution">
    <text evidence="1">The sequence shown here is derived from an EMBL/GenBank/DDBJ whole genome shotgun (WGS) entry which is preliminary data.</text>
</comment>
<accession>A0A4Y2EV55</accession>
<keyword evidence="2" id="KW-1185">Reference proteome</keyword>
<reference evidence="1 2" key="1">
    <citation type="journal article" date="2019" name="Sci. Rep.">
        <title>Orb-weaving spider Araneus ventricosus genome elucidates the spidroin gene catalogue.</title>
        <authorList>
            <person name="Kono N."/>
            <person name="Nakamura H."/>
            <person name="Ohtoshi R."/>
            <person name="Moran D.A.P."/>
            <person name="Shinohara A."/>
            <person name="Yoshida Y."/>
            <person name="Fujiwara M."/>
            <person name="Mori M."/>
            <person name="Tomita M."/>
            <person name="Arakawa K."/>
        </authorList>
    </citation>
    <scope>NUCLEOTIDE SEQUENCE [LARGE SCALE GENOMIC DNA]</scope>
</reference>
<dbReference type="Proteomes" id="UP000499080">
    <property type="component" value="Unassembled WGS sequence"/>
</dbReference>
<gene>
    <name evidence="1" type="ORF">AVEN_56907_1</name>
</gene>
<evidence type="ECO:0000313" key="1">
    <source>
        <dbReference type="EMBL" id="GBM31804.1"/>
    </source>
</evidence>
<name>A0A4Y2EV55_ARAVE</name>
<organism evidence="1 2">
    <name type="scientific">Araneus ventricosus</name>
    <name type="common">Orbweaver spider</name>
    <name type="synonym">Epeira ventricosa</name>
    <dbReference type="NCBI Taxonomy" id="182803"/>
    <lineage>
        <taxon>Eukaryota</taxon>
        <taxon>Metazoa</taxon>
        <taxon>Ecdysozoa</taxon>
        <taxon>Arthropoda</taxon>
        <taxon>Chelicerata</taxon>
        <taxon>Arachnida</taxon>
        <taxon>Araneae</taxon>
        <taxon>Araneomorphae</taxon>
        <taxon>Entelegynae</taxon>
        <taxon>Araneoidea</taxon>
        <taxon>Araneidae</taxon>
        <taxon>Araneus</taxon>
    </lineage>
</organism>
<proteinExistence type="predicted"/>
<evidence type="ECO:0000313" key="2">
    <source>
        <dbReference type="Proteomes" id="UP000499080"/>
    </source>
</evidence>
<sequence length="94" mass="10844">MELRDVEMVLSTYLTDLLAENIRSQINDVLVCNGCLENQAKQLGLECATMNFESRHSLYGDFDRLSMGIQHLVKDFIERNVKMLNYVNEAFLIV</sequence>
<dbReference type="AlphaFoldDB" id="A0A4Y2EV55"/>